<dbReference type="Pfam" id="PF24686">
    <property type="entry name" value="FLQE3_permease"/>
    <property type="match status" value="1"/>
</dbReference>
<organism evidence="2 3">
    <name type="scientific">Limnochorda pilosa</name>
    <dbReference type="NCBI Taxonomy" id="1555112"/>
    <lineage>
        <taxon>Bacteria</taxon>
        <taxon>Bacillati</taxon>
        <taxon>Bacillota</taxon>
        <taxon>Limnochordia</taxon>
        <taxon>Limnochordales</taxon>
        <taxon>Limnochordaceae</taxon>
        <taxon>Limnochorda</taxon>
    </lineage>
</organism>
<dbReference type="STRING" id="1555112.LIP_0931"/>
<dbReference type="KEGG" id="lpil:LIP_0931"/>
<name>A0A0K2SI58_LIMPI</name>
<reference evidence="3" key="1">
    <citation type="submission" date="2015-07" db="EMBL/GenBank/DDBJ databases">
        <title>Complete genome sequence and phylogenetic analysis of Limnochorda pilosa.</title>
        <authorList>
            <person name="Watanabe M."/>
            <person name="Kojima H."/>
            <person name="Fukui M."/>
        </authorList>
    </citation>
    <scope>NUCLEOTIDE SEQUENCE [LARGE SCALE GENOMIC DNA]</scope>
    <source>
        <strain evidence="3">HC45</strain>
    </source>
</reference>
<reference evidence="3" key="2">
    <citation type="journal article" date="2016" name="Int. J. Syst. Evol. Microbiol.">
        <title>Complete genome sequence and cell structure of Limnochorda pilosa, a Gram-negative spore-former within the phylum Firmicutes.</title>
        <authorList>
            <person name="Watanabe M."/>
            <person name="Kojima H."/>
            <person name="Fukui M."/>
        </authorList>
    </citation>
    <scope>NUCLEOTIDE SEQUENCE [LARGE SCALE GENOMIC DNA]</scope>
    <source>
        <strain evidence="3">HC45</strain>
    </source>
</reference>
<proteinExistence type="predicted"/>
<feature type="transmembrane region" description="Helical" evidence="1">
    <location>
        <begin position="30"/>
        <end position="48"/>
    </location>
</feature>
<keyword evidence="1" id="KW-0472">Membrane</keyword>
<feature type="transmembrane region" description="Helical" evidence="1">
    <location>
        <begin position="128"/>
        <end position="147"/>
    </location>
</feature>
<protein>
    <submittedName>
        <fullName evidence="2">Uncharacterized protein</fullName>
    </submittedName>
</protein>
<dbReference type="Proteomes" id="UP000065807">
    <property type="component" value="Chromosome"/>
</dbReference>
<dbReference type="OrthoDB" id="8480522at2"/>
<dbReference type="AlphaFoldDB" id="A0A0K2SI58"/>
<feature type="transmembrane region" description="Helical" evidence="1">
    <location>
        <begin position="54"/>
        <end position="78"/>
    </location>
</feature>
<feature type="transmembrane region" description="Helical" evidence="1">
    <location>
        <begin position="209"/>
        <end position="228"/>
    </location>
</feature>
<keyword evidence="1" id="KW-0812">Transmembrane</keyword>
<evidence type="ECO:0000313" key="3">
    <source>
        <dbReference type="Proteomes" id="UP000065807"/>
    </source>
</evidence>
<accession>A0A0K2SI58</accession>
<dbReference type="InterPro" id="IPR056926">
    <property type="entry name" value="FLQE3_permease"/>
</dbReference>
<feature type="transmembrane region" description="Helical" evidence="1">
    <location>
        <begin position="159"/>
        <end position="178"/>
    </location>
</feature>
<evidence type="ECO:0000256" key="1">
    <source>
        <dbReference type="SAM" id="Phobius"/>
    </source>
</evidence>
<keyword evidence="3" id="KW-1185">Reference proteome</keyword>
<keyword evidence="1" id="KW-1133">Transmembrane helix</keyword>
<feature type="transmembrane region" description="Helical" evidence="1">
    <location>
        <begin position="99"/>
        <end position="122"/>
    </location>
</feature>
<gene>
    <name evidence="2" type="ORF">LIP_0931</name>
</gene>
<evidence type="ECO:0000313" key="2">
    <source>
        <dbReference type="EMBL" id="BAS26788.1"/>
    </source>
</evidence>
<sequence length="248" mass="27576">MSDRIRGGGRHRFWTLVWQDVRFEVRHGMYTVYAVVCALYVLVLLSLSPAVREVAAPLLVFSDPAALGFFFVGGMVLLERKQDVLTGLFVTPLDPAEYVAAKATSLALLSVLAAYAIMLPLYGWAFNWYFLTAGVFFSSVLLTLVSIPFAMRAETLNEYFLTAGASMAVVIPPVVEYFLESRNLLFYLFPTQASLVLIAGALEPVSPALLLYSHLYLIASIGAAWWWARREVTRVVHRQTGGSTWRPA</sequence>
<dbReference type="EMBL" id="AP014924">
    <property type="protein sequence ID" value="BAS26788.1"/>
    <property type="molecule type" value="Genomic_DNA"/>
</dbReference>
<dbReference type="RefSeq" id="WP_068134854.1">
    <property type="nucleotide sequence ID" value="NZ_AP014924.1"/>
</dbReference>